<comment type="caution">
    <text evidence="2">The sequence shown here is derived from an EMBL/GenBank/DDBJ whole genome shotgun (WGS) entry which is preliminary data.</text>
</comment>
<gene>
    <name evidence="2" type="ORF">M0813_21111</name>
</gene>
<name>A0ABQ8YJ57_9EUKA</name>
<dbReference type="Proteomes" id="UP001150062">
    <property type="component" value="Unassembled WGS sequence"/>
</dbReference>
<keyword evidence="3" id="KW-1185">Reference proteome</keyword>
<feature type="compositionally biased region" description="Basic and acidic residues" evidence="1">
    <location>
        <begin position="179"/>
        <end position="199"/>
    </location>
</feature>
<dbReference type="EMBL" id="JAOAOG010000163">
    <property type="protein sequence ID" value="KAJ6244525.1"/>
    <property type="molecule type" value="Genomic_DNA"/>
</dbReference>
<sequence length="267" mass="32323">MQSPNLKNHQEFSLLDFFDIMNSIECLSTKTTNENLSESIFRNNQNKKTKQNTFNFYNNHKQRSMKKKSFRFEKQYAIEPFFQFPSEEEENESQFFSFDDQNKKMKEEPVEELINNKSFDENVEIDTYEKSFTTEVDERNNEYYTRATTKMNKEHLYQQKYSEEESSEEIFSLVSESNRYSKEEQEQEPEHEQKFEKKRSVPIPINYHSTPFLSTDISVKEVKHVRIEYTHTFIQPHKYVESIQTEVERELIKSFNVPLKRVPLWKI</sequence>
<evidence type="ECO:0000313" key="3">
    <source>
        <dbReference type="Proteomes" id="UP001150062"/>
    </source>
</evidence>
<proteinExistence type="predicted"/>
<protein>
    <submittedName>
        <fullName evidence="2">Uncharacterized protein</fullName>
    </submittedName>
</protein>
<evidence type="ECO:0000313" key="2">
    <source>
        <dbReference type="EMBL" id="KAJ6244525.1"/>
    </source>
</evidence>
<organism evidence="2 3">
    <name type="scientific">Anaeramoeba flamelloides</name>
    <dbReference type="NCBI Taxonomy" id="1746091"/>
    <lineage>
        <taxon>Eukaryota</taxon>
        <taxon>Metamonada</taxon>
        <taxon>Anaeramoebidae</taxon>
        <taxon>Anaeramoeba</taxon>
    </lineage>
</organism>
<evidence type="ECO:0000256" key="1">
    <source>
        <dbReference type="SAM" id="MobiDB-lite"/>
    </source>
</evidence>
<accession>A0ABQ8YJ57</accession>
<feature type="region of interest" description="Disordered" evidence="1">
    <location>
        <begin position="175"/>
        <end position="200"/>
    </location>
</feature>
<reference evidence="2" key="1">
    <citation type="submission" date="2022-08" db="EMBL/GenBank/DDBJ databases">
        <title>Novel sulfate-reducing endosymbionts in the free-living metamonad Anaeramoeba.</title>
        <authorList>
            <person name="Jerlstrom-Hultqvist J."/>
            <person name="Cepicka I."/>
            <person name="Gallot-Lavallee L."/>
            <person name="Salas-Leiva D."/>
            <person name="Curtis B.A."/>
            <person name="Zahonova K."/>
            <person name="Pipaliya S."/>
            <person name="Dacks J."/>
            <person name="Roger A.J."/>
        </authorList>
    </citation>
    <scope>NUCLEOTIDE SEQUENCE</scope>
    <source>
        <strain evidence="2">Schooner1</strain>
    </source>
</reference>